<dbReference type="OrthoDB" id="9788398at2"/>
<evidence type="ECO:0000313" key="2">
    <source>
        <dbReference type="Proteomes" id="UP000515847"/>
    </source>
</evidence>
<sequence>MNITEETVGCPVVCSSDVVKIGVTPTHNIDVYCAREAVEADGLIVVNRVKCHTAFRAPRESGLLKMMGIGLGRVPGADAIHSIGTEHIGMVMLMALAWPTLLPVNSLIRLTFMLPI</sequence>
<keyword evidence="2" id="KW-1185">Reference proteome</keyword>
<organism evidence="1 2">
    <name type="scientific">Thermanaerosceptrum fracticalcis</name>
    <dbReference type="NCBI Taxonomy" id="1712410"/>
    <lineage>
        <taxon>Bacteria</taxon>
        <taxon>Bacillati</taxon>
        <taxon>Bacillota</taxon>
        <taxon>Clostridia</taxon>
        <taxon>Eubacteriales</taxon>
        <taxon>Peptococcaceae</taxon>
        <taxon>Thermanaerosceptrum</taxon>
    </lineage>
</organism>
<dbReference type="Proteomes" id="UP000515847">
    <property type="component" value="Chromosome"/>
</dbReference>
<gene>
    <name evidence="1" type="ORF">BR63_00595</name>
</gene>
<dbReference type="Gene3D" id="3.40.50.11440">
    <property type="match status" value="1"/>
</dbReference>
<evidence type="ECO:0008006" key="3">
    <source>
        <dbReference type="Google" id="ProtNLM"/>
    </source>
</evidence>
<accession>A0A7G6DYP8</accession>
<proteinExistence type="predicted"/>
<name>A0A7G6DYP8_THEFR</name>
<evidence type="ECO:0000313" key="1">
    <source>
        <dbReference type="EMBL" id="QNB44952.1"/>
    </source>
</evidence>
<protein>
    <recommendedName>
        <fullName evidence="3">DUF362 domain-containing protein</fullName>
    </recommendedName>
</protein>
<reference evidence="1 2" key="1">
    <citation type="journal article" date="2019" name="Front. Microbiol.">
        <title>Thermoanaerosceptrum fracticalcis gen. nov. sp. nov., a Novel Fumarate-Fermenting Microorganism From a Deep Fractured Carbonate Aquifer of the US Great Basin.</title>
        <authorList>
            <person name="Hamilton-Brehm S.D."/>
            <person name="Stewart L.E."/>
            <person name="Zavarin M."/>
            <person name="Caldwell M."/>
            <person name="Lawson P.A."/>
            <person name="Onstott T.C."/>
            <person name="Grzymski J."/>
            <person name="Neveux I."/>
            <person name="Lollar B.S."/>
            <person name="Russell C.E."/>
            <person name="Moser D.P."/>
        </authorList>
    </citation>
    <scope>NUCLEOTIDE SEQUENCE [LARGE SCALE GENOMIC DNA]</scope>
    <source>
        <strain evidence="1 2">DRI-13</strain>
    </source>
</reference>
<dbReference type="RefSeq" id="WP_034423685.1">
    <property type="nucleotide sequence ID" value="NZ_CP045798.1"/>
</dbReference>
<dbReference type="AlphaFoldDB" id="A0A7G6DYP8"/>
<dbReference type="KEGG" id="tfr:BR63_00595"/>
<dbReference type="EMBL" id="CP045798">
    <property type="protein sequence ID" value="QNB44952.1"/>
    <property type="molecule type" value="Genomic_DNA"/>
</dbReference>